<feature type="domain" description="SLH" evidence="3">
    <location>
        <begin position="293"/>
        <end position="352"/>
    </location>
</feature>
<evidence type="ECO:0000313" key="4">
    <source>
        <dbReference type="EMBL" id="MEQ2443178.1"/>
    </source>
</evidence>
<dbReference type="InterPro" id="IPR029058">
    <property type="entry name" value="AB_hydrolase_fold"/>
</dbReference>
<evidence type="ECO:0000256" key="2">
    <source>
        <dbReference type="SAM" id="SignalP"/>
    </source>
</evidence>
<dbReference type="Proteomes" id="UP001464378">
    <property type="component" value="Unassembled WGS sequence"/>
</dbReference>
<evidence type="ECO:0000259" key="3">
    <source>
        <dbReference type="PROSITE" id="PS51272"/>
    </source>
</evidence>
<feature type="chain" id="PRO_5046082105" evidence="2">
    <location>
        <begin position="37"/>
        <end position="470"/>
    </location>
</feature>
<name>A0ABV1E789_9FIRM</name>
<sequence>MHKKKKCCTPVRRHPLCEKMICGLIAVQCLILTCFAAGEVSVPQSVNEPEHHGGFLTEQVLSGADGDIHYSYYLPENYRADGAYPLVVAMPGYDMMWFGEQSSGSNLNWNGFLAWTELDEDMIVVSAQLTDWGEKSARQAIELTEYFVQNFAVDKDRIYAAGYSAGGETMSQAVSMRPDLYAAYLHGASQWDGTYAPLAEQQVAVYIFMAEHDEYYGSQKARDAYRNLTDAYREAGVEPEIIERLLRLEIPGDDYFNGLGIYNYHSGGNVLFDDENILNWILSAQKSTGSSQTGTGFSDVAADAWYAEAVEYVRDNGLMSGTSATTFAPNDTMTRSMLATTLYREAGSPAVSGSDAFTDTQEGAWYADAVLWASQEGVISGYGNGLFGTNDPVSREQIATILWRYAGSPSADAGQDFVDESEIASYAAAAVDWARANGVVNGANGNRFLPRNSASRAEVAVMLCNYLTQR</sequence>
<dbReference type="PANTHER" id="PTHR43308:SF1">
    <property type="entry name" value="OUTER MEMBRANE PROTEIN ALPHA"/>
    <property type="match status" value="1"/>
</dbReference>
<dbReference type="EMBL" id="JBBMFK010000009">
    <property type="protein sequence ID" value="MEQ2443178.1"/>
    <property type="molecule type" value="Genomic_DNA"/>
</dbReference>
<dbReference type="SUPFAM" id="SSF53474">
    <property type="entry name" value="alpha/beta-Hydrolases"/>
    <property type="match status" value="1"/>
</dbReference>
<gene>
    <name evidence="4" type="ORF">WMO64_06815</name>
</gene>
<evidence type="ECO:0000313" key="5">
    <source>
        <dbReference type="Proteomes" id="UP001464378"/>
    </source>
</evidence>
<dbReference type="PROSITE" id="PS51272">
    <property type="entry name" value="SLH"/>
    <property type="match status" value="3"/>
</dbReference>
<comment type="caution">
    <text evidence="4">The sequence shown here is derived from an EMBL/GenBank/DDBJ whole genome shotgun (WGS) entry which is preliminary data.</text>
</comment>
<dbReference type="Pfam" id="PF00395">
    <property type="entry name" value="SLH"/>
    <property type="match status" value="3"/>
</dbReference>
<feature type="signal peptide" evidence="2">
    <location>
        <begin position="1"/>
        <end position="36"/>
    </location>
</feature>
<keyword evidence="5" id="KW-1185">Reference proteome</keyword>
<reference evidence="4 5" key="1">
    <citation type="submission" date="2024-03" db="EMBL/GenBank/DDBJ databases">
        <title>Human intestinal bacterial collection.</title>
        <authorList>
            <person name="Pauvert C."/>
            <person name="Hitch T.C.A."/>
            <person name="Clavel T."/>
        </authorList>
    </citation>
    <scope>NUCLEOTIDE SEQUENCE [LARGE SCALE GENOMIC DNA]</scope>
    <source>
        <strain evidence="4 5">CLA-AP-H29</strain>
    </source>
</reference>
<accession>A0ABV1E789</accession>
<organism evidence="4 5">
    <name type="scientific">Pseudoflavonifractor intestinihominis</name>
    <dbReference type="NCBI Taxonomy" id="3133171"/>
    <lineage>
        <taxon>Bacteria</taxon>
        <taxon>Bacillati</taxon>
        <taxon>Bacillota</taxon>
        <taxon>Clostridia</taxon>
        <taxon>Eubacteriales</taxon>
        <taxon>Oscillospiraceae</taxon>
        <taxon>Pseudoflavonifractor</taxon>
    </lineage>
</organism>
<proteinExistence type="predicted"/>
<dbReference type="InterPro" id="IPR001119">
    <property type="entry name" value="SLH_dom"/>
</dbReference>
<protein>
    <submittedName>
        <fullName evidence="4">S-layer homology domain-containing protein</fullName>
    </submittedName>
</protein>
<dbReference type="InterPro" id="IPR001375">
    <property type="entry name" value="Peptidase_S9_cat"/>
</dbReference>
<dbReference type="RefSeq" id="WP_349231482.1">
    <property type="nucleotide sequence ID" value="NZ_JBBMFK010000009.1"/>
</dbReference>
<dbReference type="Pfam" id="PF00326">
    <property type="entry name" value="Peptidase_S9"/>
    <property type="match status" value="1"/>
</dbReference>
<keyword evidence="2" id="KW-0732">Signal</keyword>
<evidence type="ECO:0000256" key="1">
    <source>
        <dbReference type="ARBA" id="ARBA00022737"/>
    </source>
</evidence>
<keyword evidence="1" id="KW-0677">Repeat</keyword>
<dbReference type="PANTHER" id="PTHR43308">
    <property type="entry name" value="OUTER MEMBRANE PROTEIN ALPHA-RELATED"/>
    <property type="match status" value="1"/>
</dbReference>
<feature type="domain" description="SLH" evidence="3">
    <location>
        <begin position="417"/>
        <end position="470"/>
    </location>
</feature>
<feature type="domain" description="SLH" evidence="3">
    <location>
        <begin position="353"/>
        <end position="416"/>
    </location>
</feature>
<dbReference type="InterPro" id="IPR051465">
    <property type="entry name" value="Cell_Envelope_Struct_Comp"/>
</dbReference>
<dbReference type="Gene3D" id="3.40.50.1820">
    <property type="entry name" value="alpha/beta hydrolase"/>
    <property type="match status" value="1"/>
</dbReference>